<evidence type="ECO:0000313" key="1">
    <source>
        <dbReference type="EMBL" id="TDP52993.1"/>
    </source>
</evidence>
<protein>
    <submittedName>
        <fullName evidence="1">Uncharacterized protein</fullName>
    </submittedName>
</protein>
<keyword evidence="2" id="KW-1185">Reference proteome</keyword>
<proteinExistence type="predicted"/>
<dbReference type="AlphaFoldDB" id="A0A4R6Q194"/>
<dbReference type="Proteomes" id="UP000295500">
    <property type="component" value="Unassembled WGS sequence"/>
</dbReference>
<dbReference type="EMBL" id="SNXO01000024">
    <property type="protein sequence ID" value="TDP52993.1"/>
    <property type="molecule type" value="Genomic_DNA"/>
</dbReference>
<sequence>MRIEKYEITISVGDYLRDYVNVAEFLDKCRQCEN</sequence>
<name>A0A4R6Q194_9FIRM</name>
<gene>
    <name evidence="1" type="ORF">EV211_12411</name>
</gene>
<comment type="caution">
    <text evidence="1">The sequence shown here is derived from an EMBL/GenBank/DDBJ whole genome shotgun (WGS) entry which is preliminary data.</text>
</comment>
<reference evidence="1 2" key="1">
    <citation type="submission" date="2019-03" db="EMBL/GenBank/DDBJ databases">
        <title>Genomic Encyclopedia of Type Strains, Phase IV (KMG-IV): sequencing the most valuable type-strain genomes for metagenomic binning, comparative biology and taxonomic classification.</title>
        <authorList>
            <person name="Goeker M."/>
        </authorList>
    </citation>
    <scope>NUCLEOTIDE SEQUENCE [LARGE SCALE GENOMIC DNA]</scope>
    <source>
        <strain evidence="1 2">DSM 28287</strain>
    </source>
</reference>
<organism evidence="1 2">
    <name type="scientific">Aminicella lysinilytica</name>
    <dbReference type="NCBI Taxonomy" id="433323"/>
    <lineage>
        <taxon>Bacteria</taxon>
        <taxon>Bacillati</taxon>
        <taxon>Bacillota</taxon>
        <taxon>Clostridia</taxon>
        <taxon>Peptostreptococcales</taxon>
        <taxon>Anaerovoracaceae</taxon>
        <taxon>Aminicella</taxon>
    </lineage>
</organism>
<accession>A0A4R6Q194</accession>
<evidence type="ECO:0000313" key="2">
    <source>
        <dbReference type="Proteomes" id="UP000295500"/>
    </source>
</evidence>